<dbReference type="InterPro" id="IPR009045">
    <property type="entry name" value="Zn_M74/Hedgehog-like"/>
</dbReference>
<evidence type="ECO:0000313" key="3">
    <source>
        <dbReference type="Proteomes" id="UP000241167"/>
    </source>
</evidence>
<dbReference type="InterPro" id="IPR036366">
    <property type="entry name" value="PGBDSf"/>
</dbReference>
<dbReference type="OrthoDB" id="8479979at2"/>
<dbReference type="Gene3D" id="1.10.101.10">
    <property type="entry name" value="PGBD-like superfamily/PGBD"/>
    <property type="match status" value="1"/>
</dbReference>
<dbReference type="Gene3D" id="3.30.1380.10">
    <property type="match status" value="1"/>
</dbReference>
<dbReference type="AlphaFoldDB" id="A0A2P7QYJ3"/>
<organism evidence="2 3">
    <name type="scientific">Allosphingosinicella deserti</name>
    <dbReference type="NCBI Taxonomy" id="2116704"/>
    <lineage>
        <taxon>Bacteria</taxon>
        <taxon>Pseudomonadati</taxon>
        <taxon>Pseudomonadota</taxon>
        <taxon>Alphaproteobacteria</taxon>
        <taxon>Sphingomonadales</taxon>
        <taxon>Sphingomonadaceae</taxon>
        <taxon>Allosphingosinicella</taxon>
    </lineage>
</organism>
<evidence type="ECO:0000313" key="2">
    <source>
        <dbReference type="EMBL" id="PSJ43027.1"/>
    </source>
</evidence>
<proteinExistence type="predicted"/>
<sequence>MQLIAGPVGTGAANAVSDVALVQAMLVKITRPAAPARPAAGGRPATPARAAGPYLPAYSGTFAASTAAAITAFQNDHGITAAGGRATAGTVAPNDTTWAALVAAMPAGFANLRIMPGHRTIWIEATQEQLQAKLNAAATNTFTAVFRAKVNATINRMFTDHRIAIGVDPQGDRRTFQQQYDLRTSGRGVTNAGPGESNHNFGGAVDLGFEGLRWLRANGAVVENENPWLRQMDALGAAETTPFWDALRAAGIASGAFRGPVGDRPHLQNWNDAGVVMAARLADLLTRSGTMRWSGARGSYSCDLGFGGALIPVGSAVRIWNRSATITAAQIDQLRAAAPARPGQGQGRGPGQAQDHGEAQAQGRPGQRPGAGQRPGTPAAAAQRPGADPGMAQRPGGAPARPRATAADVTAMQQELRRQFELADANWQAWTPR</sequence>
<dbReference type="EMBL" id="PXYI01000001">
    <property type="protein sequence ID" value="PSJ43027.1"/>
    <property type="molecule type" value="Genomic_DNA"/>
</dbReference>
<name>A0A2P7QYJ3_9SPHN</name>
<reference evidence="2 3" key="1">
    <citation type="submission" date="2018-03" db="EMBL/GenBank/DDBJ databases">
        <title>The draft genome of Sphingosinicella sp. GL-C-18.</title>
        <authorList>
            <person name="Liu L."/>
            <person name="Li L."/>
            <person name="Liang L."/>
            <person name="Zhang X."/>
            <person name="Wang T."/>
        </authorList>
    </citation>
    <scope>NUCLEOTIDE SEQUENCE [LARGE SCALE GENOMIC DNA]</scope>
    <source>
        <strain evidence="2 3">GL-C-18</strain>
    </source>
</reference>
<keyword evidence="3" id="KW-1185">Reference proteome</keyword>
<comment type="caution">
    <text evidence="2">The sequence shown here is derived from an EMBL/GenBank/DDBJ whole genome shotgun (WGS) entry which is preliminary data.</text>
</comment>
<evidence type="ECO:0000256" key="1">
    <source>
        <dbReference type="SAM" id="MobiDB-lite"/>
    </source>
</evidence>
<feature type="compositionally biased region" description="Low complexity" evidence="1">
    <location>
        <begin position="351"/>
        <end position="407"/>
    </location>
</feature>
<protein>
    <submittedName>
        <fullName evidence="2">Uncharacterized protein</fullName>
    </submittedName>
</protein>
<dbReference type="SUPFAM" id="SSF55166">
    <property type="entry name" value="Hedgehog/DD-peptidase"/>
    <property type="match status" value="1"/>
</dbReference>
<feature type="region of interest" description="Disordered" evidence="1">
    <location>
        <begin position="337"/>
        <end position="412"/>
    </location>
</feature>
<dbReference type="Proteomes" id="UP000241167">
    <property type="component" value="Unassembled WGS sequence"/>
</dbReference>
<accession>A0A2P7QYJ3</accession>
<gene>
    <name evidence="2" type="ORF">C7I55_01075</name>
</gene>
<dbReference type="RefSeq" id="WP_106511048.1">
    <property type="nucleotide sequence ID" value="NZ_PXYI01000001.1"/>
</dbReference>